<evidence type="ECO:0000313" key="11">
    <source>
        <dbReference type="EMBL" id="KAK9952284.1"/>
    </source>
</evidence>
<proteinExistence type="predicted"/>
<feature type="compositionally biased region" description="Acidic residues" evidence="9">
    <location>
        <begin position="2047"/>
        <end position="2079"/>
    </location>
</feature>
<dbReference type="InterPro" id="IPR026201">
    <property type="entry name" value="Cep290"/>
</dbReference>
<feature type="coiled-coil region" evidence="8">
    <location>
        <begin position="1051"/>
        <end position="1171"/>
    </location>
</feature>
<keyword evidence="4" id="KW-0970">Cilium biogenesis/degradation</keyword>
<feature type="region of interest" description="Disordered" evidence="9">
    <location>
        <begin position="1800"/>
        <end position="1825"/>
    </location>
</feature>
<organism evidence="11 12">
    <name type="scientific">Culter alburnus</name>
    <name type="common">Topmouth culter</name>
    <dbReference type="NCBI Taxonomy" id="194366"/>
    <lineage>
        <taxon>Eukaryota</taxon>
        <taxon>Metazoa</taxon>
        <taxon>Chordata</taxon>
        <taxon>Craniata</taxon>
        <taxon>Vertebrata</taxon>
        <taxon>Euteleostomi</taxon>
        <taxon>Actinopterygii</taxon>
        <taxon>Neopterygii</taxon>
        <taxon>Teleostei</taxon>
        <taxon>Ostariophysi</taxon>
        <taxon>Cypriniformes</taxon>
        <taxon>Xenocyprididae</taxon>
        <taxon>Xenocypridinae</taxon>
        <taxon>Culter</taxon>
    </lineage>
</organism>
<dbReference type="PANTHER" id="PTHR18879">
    <property type="entry name" value="CENTROSOMAL PROTEIN OF 290 KDA"/>
    <property type="match status" value="1"/>
</dbReference>
<evidence type="ECO:0000256" key="6">
    <source>
        <dbReference type="ARBA" id="ARBA00023212"/>
    </source>
</evidence>
<feature type="coiled-coil region" evidence="8">
    <location>
        <begin position="2501"/>
        <end position="2666"/>
    </location>
</feature>
<dbReference type="GO" id="GO:1905515">
    <property type="term" value="P:non-motile cilium assembly"/>
    <property type="evidence" value="ECO:0007669"/>
    <property type="project" value="TreeGrafter"/>
</dbReference>
<feature type="coiled-coil region" evidence="8">
    <location>
        <begin position="1445"/>
        <end position="1472"/>
    </location>
</feature>
<reference evidence="11 12" key="1">
    <citation type="submission" date="2024-05" db="EMBL/GenBank/DDBJ databases">
        <title>A high-quality chromosomal-level genome assembly of Topmouth culter (Culter alburnus).</title>
        <authorList>
            <person name="Zhao H."/>
        </authorList>
    </citation>
    <scope>NUCLEOTIDE SEQUENCE [LARGE SCALE GENOMIC DNA]</scope>
    <source>
        <strain evidence="11">CATC2023</strain>
        <tissue evidence="11">Muscle</tissue>
    </source>
</reference>
<dbReference type="GO" id="GO:0001822">
    <property type="term" value="P:kidney development"/>
    <property type="evidence" value="ECO:0007669"/>
    <property type="project" value="TreeGrafter"/>
</dbReference>
<dbReference type="PANTHER" id="PTHR18879:SF20">
    <property type="entry name" value="CENTROSOMAL PROTEIN OF 290 KDA"/>
    <property type="match status" value="1"/>
</dbReference>
<evidence type="ECO:0000313" key="12">
    <source>
        <dbReference type="Proteomes" id="UP001479290"/>
    </source>
</evidence>
<evidence type="ECO:0000256" key="2">
    <source>
        <dbReference type="ARBA" id="ARBA00004300"/>
    </source>
</evidence>
<feature type="compositionally biased region" description="Polar residues" evidence="9">
    <location>
        <begin position="2012"/>
        <end position="2034"/>
    </location>
</feature>
<feature type="coiled-coil region" evidence="8">
    <location>
        <begin position="1199"/>
        <end position="1226"/>
    </location>
</feature>
<feature type="region of interest" description="Disordered" evidence="9">
    <location>
        <begin position="567"/>
        <end position="589"/>
    </location>
</feature>
<feature type="coiled-coil region" evidence="8">
    <location>
        <begin position="1512"/>
        <end position="1571"/>
    </location>
</feature>
<evidence type="ECO:0000256" key="8">
    <source>
        <dbReference type="SAM" id="Coils"/>
    </source>
</evidence>
<feature type="compositionally biased region" description="Basic and acidic residues" evidence="9">
    <location>
        <begin position="2278"/>
        <end position="2287"/>
    </location>
</feature>
<name>A0AAW1YTI6_CULAL</name>
<feature type="coiled-coil region" evidence="8">
    <location>
        <begin position="312"/>
        <end position="421"/>
    </location>
</feature>
<gene>
    <name evidence="11" type="ORF">ABG768_018134</name>
</gene>
<feature type="coiled-coil region" evidence="8">
    <location>
        <begin position="940"/>
        <end position="1005"/>
    </location>
</feature>
<accession>A0AAW1YTI6</accession>
<feature type="compositionally biased region" description="Basic and acidic residues" evidence="9">
    <location>
        <begin position="2088"/>
        <end position="2100"/>
    </location>
</feature>
<keyword evidence="12" id="KW-1185">Reference proteome</keyword>
<feature type="compositionally biased region" description="Basic and acidic residues" evidence="9">
    <location>
        <begin position="2159"/>
        <end position="2180"/>
    </location>
</feature>
<evidence type="ECO:0000256" key="9">
    <source>
        <dbReference type="SAM" id="MobiDB-lite"/>
    </source>
</evidence>
<feature type="compositionally biased region" description="Basic and acidic residues" evidence="9">
    <location>
        <begin position="1813"/>
        <end position="1825"/>
    </location>
</feature>
<evidence type="ECO:0000256" key="5">
    <source>
        <dbReference type="ARBA" id="ARBA00023054"/>
    </source>
</evidence>
<evidence type="ECO:0000259" key="10">
    <source>
        <dbReference type="Pfam" id="PF16574"/>
    </source>
</evidence>
<dbReference type="InterPro" id="IPR032321">
    <property type="entry name" value="Cep209_CC5"/>
</dbReference>
<dbReference type="GO" id="GO:0043010">
    <property type="term" value="P:camera-type eye development"/>
    <property type="evidence" value="ECO:0007669"/>
    <property type="project" value="TreeGrafter"/>
</dbReference>
<sequence>MPAAADWKLLMGVDPEDLGDDDEKICDLISMVKPRDLKADDSEKVIQLFRISQTLLRMKLDEIKCAYEVVDSAGVDQARIENELKAKVLKLEGELEMAQRVVGGGDTRFLRDEIHQLESHLERKEKEVIQLEKEMGKERKANEELALRAEEAEEKNRKLKRENEQLQQDVEFYRKEVEQREPLQTKEESNEIQRRLTKANQQLYQCMEDLQHAEDMAANLKSENEHLQKNLEESVKEMEKMTDEYNKMKIAVQQTDSIVDQLRKDRDHAKLQVRELSEQIQARAEEDDPVMAAVNAKVEEWKSVLSGKDMEILEYQQMIRDLREKLRAAQMDSDKSNIIALQQAVQERDNQIKMLSEQVEQYTTEMEKNALLIEELKKPLKKDKGHVSVQQRRLEDLSTKLQVAERRALEAERAAQLAERDAGDKDKELNDTLSRIRLYESGTDGLEAAITEIKECKNQIRVRDREIEAMIKDINQLEIKINNLLDENEDLRERLGLNPKEELDLSEFQRSKVLKQRQYKAENQVLLKEIERLEEERLELKQRIRALVKDKGISVVSSSLLDDSVEEKPSRSFRERPVSRSTDEEIKRKNERLQKELSSKEKELELKRTESAQFKAKLNEMLNENKQLEQGMKEILQAIQDAQKKTPTPTGVSIPSLERLVSALEMKYSEGKFDASLHLRTQVDQLTGRNEELRQELKAAREEAANTLNQLTKANEKVARMESEVESMSKSAGTSIPYKTLALPEEMTPTSAEVINALNEYMVQLLQEIKNKEDSIEQLSSALEEYKRKFAVIRHQQGLLYKEYQSERESWQKARDSFAELKSKLEEQKEVDTVKIKEYNHWLEALEKDPSEIRRELAETARKMMVLKVNEKCLTRRYTTLLELEQHLRKENGKLKDDFSHMEAAVTERIGYLQRFKEMAAFKIAALQKSLDGSVPASELERANKQYTELTIKYRNLLQKDNHLVQKTNTLEHLERENVSLHESINSINKELEISKEKLHTLEQAWENFSTTGGENTMDKAAKALANSEIVSVSRRITMLEMKELNERQRAEHAQKMYEHLRNSLKQVEERNFELETKFAELTKLNLEAQRIERELRDELADSVSKHISDADRKRISELEKTEAELRIEVSKLREVSDVAKMQVSALEARQQSREKEVESLRRQVLDYQAQSDEKALIAKLHQHIVALQLSETTAISRLEAATTRLQKLEAQKLRVEQQLDAQQQTLWHARQEGHQRARHLRQTVQALRRQFSGALPLAQQEKFSSTMLHLQEDRAQAREEAQKAAEERRKAEGKAQELELKLKGLEELIATLKDAKGAQKVMEWHKKLEEVRLLEMRQNRELNTQREEIKYLKNIVAEQERTISGQEEELVQQNNLLEERQLIWDQREVQLERQLDSYEKQQNEILSTAQKFEEATGSLPDPNQPLAHQLDYALGKIKEHVRTILETKSTCKILEEKLKEKEAALWTSEQNVLSRDKVINELRLRLPATAEREKLLADLSKQEDSESQPALKVAHQTINNLQGRLDQKEEVLKKYQNMLTKARQEQEEIAKRHEEEVRALHQKLDVYMDTSLDRFKQTALELMKKPTITVPTNKHLVRLAEMEQTVAEQDNSLSSLTHKLKVVIAELDQQRQLAATQAMEHAAETARLEERHCAQTKGLSQEAEELRAQLVQMEKELHYLRTELEAQKEANVRSPSNTMKNLVERLKTQLALKEKQLKALSKALLELRAELTSQAEQQIIANAAQKEEALNVQQIVDKQTKELRACVRDLNEELQLAKDGVRAAKARENSLREELENLNKDLQRSQKSHHKLQSEKEALEDQLNEQKRKVQRLSSGLQAQVESDGPTVEALQKKIRRLEQELDRKSILDHGDKKSVLKEDKSSKEEIMKWEEGKKWQARVEKVRNVLKEKEKEVDSLSKQLATIKELYSRLEQEKLGLQRKLKGRGVTADQVVGARTLEADREIEELHKRNSELEQQIKAIKQQQALPRDAAMEDITIRNQYLEERIHSLESQLSKESPSNKATQTSFTSAAEVSQDEEKSCVVDLEPEDLVNDNISEQEEANEKEESAEKDEDEPDEAQGGQDIEIAEHAQEELKTNGETEELESGLTHQEKALEEDQLEDETTENEKANAEEMLDNSGTHTEPEMSKEQLEDDQQDRDKEQDPEEQHIESLKSDQSIHLKTSAGSKELEEEETVLGSSTTFDAKLVPEEPTIEDTIVLNEGSPTTELNANVVESKLDFLDILGTVETVFHEKEQTMKSKVKARKTSGRGSGTPSQREHELQKENLRLSTENLELRFQLEQANKDLPRLKDQVSDLKEMCSVLKKEKAEVEKRLSHIRGSGRSGKTVPELEKTIALMKKVVEKVQKENESLKKTSEANVREQLAKLEQDHVKLKSEYEKLKGKQEEHLNARLESKTKGIEKIMMENERLRKDIKKEAEAAEKLRVIKASLEVANEKLKAELEETNQRLLLAQSKGSSLEGADSKTWKSSVVTRLFENKMKGLETEIAKKNSSISELKIQLKEANEKQHATQHTVSQLKEQVELLKNIPVEATTDEGLAREYQSVRLANKQLEREKAQLLRQIQRYDEQFGTSKLGPGYNELQEQIKVANTEKKKLQDEVRKLAKELKSFDPTFFEELEDLKFNYNEEVKKNIILEEQLKKLSKRFGVAVPVDMSIS</sequence>
<protein>
    <recommendedName>
        <fullName evidence="10">Centrosomal protein of 290kDa coiled-coil region domain-containing protein</fullName>
    </recommendedName>
</protein>
<evidence type="ECO:0000256" key="7">
    <source>
        <dbReference type="ARBA" id="ARBA00023273"/>
    </source>
</evidence>
<feature type="coiled-coil region" evidence="8">
    <location>
        <begin position="467"/>
        <end position="550"/>
    </location>
</feature>
<feature type="coiled-coil region" evidence="8">
    <location>
        <begin position="676"/>
        <end position="731"/>
    </location>
</feature>
<keyword evidence="6" id="KW-0206">Cytoskeleton</keyword>
<dbReference type="Pfam" id="PF16574">
    <property type="entry name" value="CEP209_CC5"/>
    <property type="match status" value="1"/>
</dbReference>
<keyword evidence="3" id="KW-0963">Cytoplasm</keyword>
<feature type="domain" description="Centrosomal protein of 290kDa coiled-coil region" evidence="10">
    <location>
        <begin position="1267"/>
        <end position="1394"/>
    </location>
</feature>
<comment type="caution">
    <text evidence="11">The sequence shown here is derived from an EMBL/GenBank/DDBJ whole genome shotgun (WGS) entry which is preliminary data.</text>
</comment>
<keyword evidence="5 8" id="KW-0175">Coiled coil</keyword>
<feature type="coiled-coil region" evidence="8">
    <location>
        <begin position="1343"/>
        <end position="1416"/>
    </location>
</feature>
<dbReference type="Proteomes" id="UP001479290">
    <property type="component" value="Unassembled WGS sequence"/>
</dbReference>
<dbReference type="GO" id="GO:0097711">
    <property type="term" value="P:ciliary basal body-plasma membrane docking"/>
    <property type="evidence" value="ECO:0007669"/>
    <property type="project" value="TreeGrafter"/>
</dbReference>
<feature type="coiled-coil region" evidence="8">
    <location>
        <begin position="1657"/>
        <end position="1738"/>
    </location>
</feature>
<feature type="coiled-coil region" evidence="8">
    <location>
        <begin position="210"/>
        <end position="286"/>
    </location>
</feature>
<keyword evidence="7" id="KW-0966">Cell projection</keyword>
<feature type="region of interest" description="Disordered" evidence="9">
    <location>
        <begin position="2012"/>
        <end position="2213"/>
    </location>
</feature>
<evidence type="ECO:0000256" key="1">
    <source>
        <dbReference type="ARBA" id="ARBA00004120"/>
    </source>
</evidence>
<evidence type="ECO:0000256" key="4">
    <source>
        <dbReference type="ARBA" id="ARBA00022794"/>
    </source>
</evidence>
<feature type="region of interest" description="Disordered" evidence="9">
    <location>
        <begin position="2257"/>
        <end position="2287"/>
    </location>
</feature>
<comment type="subcellular location">
    <subcellularLocation>
        <location evidence="1">Cytoplasm</location>
        <location evidence="1">Cytoskeleton</location>
        <location evidence="1">Cilium basal body</location>
    </subcellularLocation>
    <subcellularLocation>
        <location evidence="2">Cytoplasm</location>
        <location evidence="2">Cytoskeleton</location>
        <location evidence="2">Microtubule organizing center</location>
        <location evidence="2">Centrosome</location>
    </subcellularLocation>
</comment>
<evidence type="ECO:0000256" key="3">
    <source>
        <dbReference type="ARBA" id="ARBA00022490"/>
    </source>
</evidence>
<dbReference type="GO" id="GO:0035869">
    <property type="term" value="C:ciliary transition zone"/>
    <property type="evidence" value="ECO:0007669"/>
    <property type="project" value="TreeGrafter"/>
</dbReference>
<dbReference type="GO" id="GO:1905349">
    <property type="term" value="P:ciliary transition zone assembly"/>
    <property type="evidence" value="ECO:0007669"/>
    <property type="project" value="TreeGrafter"/>
</dbReference>
<dbReference type="GO" id="GO:0034451">
    <property type="term" value="C:centriolar satellite"/>
    <property type="evidence" value="ECO:0007669"/>
    <property type="project" value="TreeGrafter"/>
</dbReference>
<feature type="region of interest" description="Disordered" evidence="9">
    <location>
        <begin position="1275"/>
        <end position="1294"/>
    </location>
</feature>
<feature type="coiled-coil region" evidence="8">
    <location>
        <begin position="81"/>
        <end position="176"/>
    </location>
</feature>
<dbReference type="EMBL" id="JAWDJR010000024">
    <property type="protein sequence ID" value="KAK9952284.1"/>
    <property type="molecule type" value="Genomic_DNA"/>
</dbReference>
<feature type="coiled-coil region" evidence="8">
    <location>
        <begin position="755"/>
        <end position="796"/>
    </location>
</feature>